<comment type="caution">
    <text evidence="17">The sequence shown here is derived from an EMBL/GenBank/DDBJ whole genome shotgun (WGS) entry which is preliminary data.</text>
</comment>
<evidence type="ECO:0000313" key="17">
    <source>
        <dbReference type="EMBL" id="KAK0509601.1"/>
    </source>
</evidence>
<keyword evidence="12" id="KW-0007">Acetylation</keyword>
<evidence type="ECO:0000256" key="6">
    <source>
        <dbReference type="ARBA" id="ARBA00022438"/>
    </source>
</evidence>
<keyword evidence="9 14" id="KW-0479">Metal-binding</keyword>
<evidence type="ECO:0000256" key="9">
    <source>
        <dbReference type="ARBA" id="ARBA00022723"/>
    </source>
</evidence>
<evidence type="ECO:0000256" key="11">
    <source>
        <dbReference type="ARBA" id="ARBA00022833"/>
    </source>
</evidence>
<gene>
    <name evidence="17" type="ORF">JMJ35_007995</name>
</gene>
<evidence type="ECO:0000256" key="13">
    <source>
        <dbReference type="ARBA" id="ARBA00023049"/>
    </source>
</evidence>
<protein>
    <recommendedName>
        <fullName evidence="5 14">Dipeptidyl peptidase 3</fullName>
        <ecNumber evidence="4 14">3.4.14.4</ecNumber>
    </recommendedName>
    <alternativeName>
        <fullName evidence="14">Dipeptidyl aminopeptidase III</fullName>
    </alternativeName>
    <alternativeName>
        <fullName evidence="14">Dipeptidyl peptidase III</fullName>
    </alternativeName>
</protein>
<evidence type="ECO:0000256" key="3">
    <source>
        <dbReference type="ARBA" id="ARBA00010200"/>
    </source>
</evidence>
<dbReference type="PIRSF" id="PIRSF007828">
    <property type="entry name" value="Dipeptidyl-peptidase_III"/>
    <property type="match status" value="1"/>
</dbReference>
<evidence type="ECO:0000256" key="16">
    <source>
        <dbReference type="PIRSR" id="PIRSR007828-2"/>
    </source>
</evidence>
<dbReference type="EC" id="3.4.14.4" evidence="4 14"/>
<evidence type="ECO:0000256" key="12">
    <source>
        <dbReference type="ARBA" id="ARBA00022990"/>
    </source>
</evidence>
<keyword evidence="13 14" id="KW-0482">Metalloprotease</keyword>
<feature type="binding site" evidence="16">
    <location>
        <position position="449"/>
    </location>
    <ligand>
        <name>Zn(2+)</name>
        <dbReference type="ChEBI" id="CHEBI:29105"/>
        <note>catalytic</note>
    </ligand>
</feature>
<dbReference type="AlphaFoldDB" id="A0AA39QXE9"/>
<evidence type="ECO:0000256" key="10">
    <source>
        <dbReference type="ARBA" id="ARBA00022801"/>
    </source>
</evidence>
<evidence type="ECO:0000256" key="8">
    <source>
        <dbReference type="ARBA" id="ARBA00022670"/>
    </source>
</evidence>
<feature type="binding site" evidence="16">
    <location>
        <position position="508"/>
    </location>
    <ligand>
        <name>Zn(2+)</name>
        <dbReference type="ChEBI" id="CHEBI:29105"/>
        <note>catalytic</note>
    </ligand>
</feature>
<keyword evidence="6 14" id="KW-0031">Aminopeptidase</keyword>
<evidence type="ECO:0000256" key="7">
    <source>
        <dbReference type="ARBA" id="ARBA00022490"/>
    </source>
</evidence>
<dbReference type="PANTHER" id="PTHR23422:SF11">
    <property type="entry name" value="DIPEPTIDYL PEPTIDASE 3"/>
    <property type="match status" value="1"/>
</dbReference>
<dbReference type="GO" id="GO:0006508">
    <property type="term" value="P:proteolysis"/>
    <property type="evidence" value="ECO:0007669"/>
    <property type="project" value="UniProtKB-KW"/>
</dbReference>
<comment type="catalytic activity">
    <reaction evidence="1 14">
        <text>Release of an N-terminal dipeptide from a peptide comprising four or more residues, with broad specificity. Also acts on dipeptidyl 2-naphthylamides.</text>
        <dbReference type="EC" id="3.4.14.4"/>
    </reaction>
</comment>
<evidence type="ECO:0000313" key="18">
    <source>
        <dbReference type="Proteomes" id="UP001166286"/>
    </source>
</evidence>
<comment type="subcellular location">
    <subcellularLocation>
        <location evidence="2">Cytoplasm</location>
    </subcellularLocation>
</comment>
<keyword evidence="11 14" id="KW-0862">Zinc</keyword>
<organism evidence="17 18">
    <name type="scientific">Cladonia borealis</name>
    <dbReference type="NCBI Taxonomy" id="184061"/>
    <lineage>
        <taxon>Eukaryota</taxon>
        <taxon>Fungi</taxon>
        <taxon>Dikarya</taxon>
        <taxon>Ascomycota</taxon>
        <taxon>Pezizomycotina</taxon>
        <taxon>Lecanoromycetes</taxon>
        <taxon>OSLEUM clade</taxon>
        <taxon>Lecanoromycetidae</taxon>
        <taxon>Lecanorales</taxon>
        <taxon>Lecanorineae</taxon>
        <taxon>Cladoniaceae</taxon>
        <taxon>Cladonia</taxon>
    </lineage>
</organism>
<dbReference type="Proteomes" id="UP001166286">
    <property type="component" value="Unassembled WGS sequence"/>
</dbReference>
<dbReference type="FunFam" id="3.30.540.30:FF:000003">
    <property type="entry name" value="Dipeptidyl peptidase 3"/>
    <property type="match status" value="1"/>
</dbReference>
<dbReference type="FunFam" id="3.30.540.30:FF:000001">
    <property type="entry name" value="Dipeptidyl peptidase 3"/>
    <property type="match status" value="1"/>
</dbReference>
<feature type="binding site" evidence="16">
    <location>
        <position position="454"/>
    </location>
    <ligand>
        <name>Zn(2+)</name>
        <dbReference type="ChEBI" id="CHEBI:29105"/>
        <note>catalytic</note>
    </ligand>
</feature>
<proteinExistence type="inferred from homology"/>
<dbReference type="InterPro" id="IPR039461">
    <property type="entry name" value="Peptidase_M49"/>
</dbReference>
<dbReference type="Pfam" id="PF03571">
    <property type="entry name" value="Peptidase_M49"/>
    <property type="match status" value="1"/>
</dbReference>
<reference evidence="17" key="1">
    <citation type="submission" date="2023-03" db="EMBL/GenBank/DDBJ databases">
        <title>Complete genome of Cladonia borealis.</title>
        <authorList>
            <person name="Park H."/>
        </authorList>
    </citation>
    <scope>NUCLEOTIDE SEQUENCE</scope>
    <source>
        <strain evidence="17">ANT050790</strain>
    </source>
</reference>
<dbReference type="GO" id="GO:0008270">
    <property type="term" value="F:zinc ion binding"/>
    <property type="evidence" value="ECO:0007669"/>
    <property type="project" value="UniProtKB-ARBA"/>
</dbReference>
<sequence>MDVSQFYADSPPTVVPLVIKPHFEALTEKQKLYAHYISRASFSGSRIVLRQVSPESEYIYDLIMLLYKHCNGDWSGLAKEAGVEHGEVQKFLEYATQFLGNLGNYKGFGDVKFIPRCAPKFLQTIASEIPGAADLCGSCLSAMYADTERPGLMHFGFPGEGHVSCYYPNSPDINKQEITQVGEFLAKKKLSPENTRLRKTKDGNYEVLIASGLSKPNANPDISTVFNNGDVTWPIEEGPLKGTRLTLVFADHQEQMAKVCVNIKKAGQYAENEIQKKMMDEYAHSFSSGSLTAFKESQKLWVKDLGPEVECNIGFIETYRDPAGVRGEWEGFVAMVNKERTAAFQRLVAAAPSMIPKLPWSSDFEKPVFHPPDFTSLEVLSFCGSGIPAGINIPNDDQIRQDYGFKNVSLGNVLGAKELNEPIPFIHPSDLTVYTENRDAAFEVQVGIHELLGHGTGKLLRETSRGIYNFNHSYPPVSPVTNKPITTHYAPDETYSSLFGDLASSYEECRAECVAMALSCDFEILKIFGFGNGETDLNSDAGDVLYTSYLSMARAGILALEYWDPKSKKWGQIHMQARFGILRTFLDAGDDFCVLHYSEPDLSDLTIRLDRNKILTHGRPAVEKVLQKLHVYKSCGDVQSARQLYDEMTGVQGDFWAKEVRGVVLAKKRPRKVFVQANTVEKDGKVELREYEATMEGMVRSWAERDV</sequence>
<evidence type="ECO:0000256" key="5">
    <source>
        <dbReference type="ARBA" id="ARBA00014713"/>
    </source>
</evidence>
<evidence type="ECO:0000256" key="14">
    <source>
        <dbReference type="PIRNR" id="PIRNR007828"/>
    </source>
</evidence>
<accession>A0AA39QXE9</accession>
<keyword evidence="10 14" id="KW-0378">Hydrolase</keyword>
<keyword evidence="18" id="KW-1185">Reference proteome</keyword>
<evidence type="ECO:0000256" key="2">
    <source>
        <dbReference type="ARBA" id="ARBA00004496"/>
    </source>
</evidence>
<evidence type="ECO:0000256" key="4">
    <source>
        <dbReference type="ARBA" id="ARBA00012063"/>
    </source>
</evidence>
<dbReference type="EMBL" id="JAFEKC020000018">
    <property type="protein sequence ID" value="KAK0509601.1"/>
    <property type="molecule type" value="Genomic_DNA"/>
</dbReference>
<keyword evidence="7 14" id="KW-0963">Cytoplasm</keyword>
<dbReference type="GO" id="GO:0004177">
    <property type="term" value="F:aminopeptidase activity"/>
    <property type="evidence" value="ECO:0007669"/>
    <property type="project" value="UniProtKB-KW"/>
</dbReference>
<dbReference type="PANTHER" id="PTHR23422">
    <property type="entry name" value="DIPEPTIDYL PEPTIDASE III-RELATED"/>
    <property type="match status" value="1"/>
</dbReference>
<feature type="active site" evidence="15">
    <location>
        <position position="450"/>
    </location>
</feature>
<comment type="cofactor">
    <cofactor evidence="14 16">
        <name>Zn(2+)</name>
        <dbReference type="ChEBI" id="CHEBI:29105"/>
    </cofactor>
    <text evidence="14 16">Binds 1 zinc ion per subunit.</text>
</comment>
<dbReference type="GO" id="GO:0005737">
    <property type="term" value="C:cytoplasm"/>
    <property type="evidence" value="ECO:0007669"/>
    <property type="project" value="UniProtKB-SubCell"/>
</dbReference>
<name>A0AA39QXE9_9LECA</name>
<evidence type="ECO:0000256" key="1">
    <source>
        <dbReference type="ARBA" id="ARBA00001336"/>
    </source>
</evidence>
<dbReference type="GO" id="GO:0008235">
    <property type="term" value="F:metalloexopeptidase activity"/>
    <property type="evidence" value="ECO:0007669"/>
    <property type="project" value="InterPro"/>
</dbReference>
<dbReference type="GO" id="GO:0008239">
    <property type="term" value="F:dipeptidyl-peptidase activity"/>
    <property type="evidence" value="ECO:0007669"/>
    <property type="project" value="UniProtKB-UniRule"/>
</dbReference>
<dbReference type="FunFam" id="3.30.540.30:FF:000002">
    <property type="entry name" value="Dipeptidyl peptidase 3"/>
    <property type="match status" value="1"/>
</dbReference>
<comment type="similarity">
    <text evidence="3 14">Belongs to the peptidase M49 family.</text>
</comment>
<dbReference type="InterPro" id="IPR005317">
    <property type="entry name" value="Dipeptidyl-peptase3"/>
</dbReference>
<dbReference type="Gene3D" id="3.30.70.2600">
    <property type="match status" value="1"/>
</dbReference>
<dbReference type="Gene3D" id="3.30.540.30">
    <property type="match status" value="3"/>
</dbReference>
<evidence type="ECO:0000256" key="15">
    <source>
        <dbReference type="PIRSR" id="PIRSR007828-1"/>
    </source>
</evidence>
<keyword evidence="8 14" id="KW-0645">Protease</keyword>